<dbReference type="GO" id="GO:0004419">
    <property type="term" value="F:hydroxymethylglutaryl-CoA lyase activity"/>
    <property type="evidence" value="ECO:0007669"/>
    <property type="project" value="UniProtKB-EC"/>
</dbReference>
<organism evidence="10 11">
    <name type="scientific">Fonsecaea pedrosoi CBS 271.37</name>
    <dbReference type="NCBI Taxonomy" id="1442368"/>
    <lineage>
        <taxon>Eukaryota</taxon>
        <taxon>Fungi</taxon>
        <taxon>Dikarya</taxon>
        <taxon>Ascomycota</taxon>
        <taxon>Pezizomycotina</taxon>
        <taxon>Eurotiomycetes</taxon>
        <taxon>Chaetothyriomycetidae</taxon>
        <taxon>Chaetothyriales</taxon>
        <taxon>Herpotrichiellaceae</taxon>
        <taxon>Fonsecaea</taxon>
    </lineage>
</organism>
<dbReference type="CDD" id="cd07938">
    <property type="entry name" value="DRE_TIM_HMGL"/>
    <property type="match status" value="1"/>
</dbReference>
<dbReference type="Pfam" id="PF00682">
    <property type="entry name" value="HMGL-like"/>
    <property type="match status" value="1"/>
</dbReference>
<dbReference type="InterPro" id="IPR001753">
    <property type="entry name" value="Enoyl-CoA_hydra/iso"/>
</dbReference>
<dbReference type="HOGENOM" id="CLU_022138_4_0_1"/>
<dbReference type="PROSITE" id="PS01062">
    <property type="entry name" value="HMG_COA_LYASE"/>
    <property type="match status" value="1"/>
</dbReference>
<dbReference type="InterPro" id="IPR043594">
    <property type="entry name" value="HMGL"/>
</dbReference>
<dbReference type="UniPathway" id="UPA00896">
    <property type="reaction ID" value="UER00863"/>
</dbReference>
<dbReference type="Gene3D" id="3.20.20.70">
    <property type="entry name" value="Aldolase class I"/>
    <property type="match status" value="1"/>
</dbReference>
<feature type="domain" description="Pyruvate carboxyltransferase" evidence="9">
    <location>
        <begin position="53"/>
        <end position="323"/>
    </location>
</feature>
<dbReference type="GeneID" id="25306939"/>
<proteinExistence type="inferred from homology"/>
<dbReference type="Pfam" id="PF00378">
    <property type="entry name" value="ECH_1"/>
    <property type="match status" value="1"/>
</dbReference>
<comment type="similarity">
    <text evidence="2">Belongs to the HMG-CoA lyase family.</text>
</comment>
<dbReference type="PROSITE" id="PS00166">
    <property type="entry name" value="ENOYL_COA_HYDRATASE"/>
    <property type="match status" value="1"/>
</dbReference>
<dbReference type="PANTHER" id="PTHR42738">
    <property type="entry name" value="HYDROXYMETHYLGLUTARYL-COA LYASE"/>
    <property type="match status" value="1"/>
</dbReference>
<dbReference type="InterPro" id="IPR018376">
    <property type="entry name" value="Enoyl-CoA_hyd/isom_CS"/>
</dbReference>
<dbReference type="InterPro" id="IPR013785">
    <property type="entry name" value="Aldolase_TIM"/>
</dbReference>
<dbReference type="PANTHER" id="PTHR42738:SF17">
    <property type="entry name" value="HYDROXYMETHYLGLUTARYL-COA LYASE"/>
    <property type="match status" value="1"/>
</dbReference>
<dbReference type="FunFam" id="3.20.20.70:FF:000201">
    <property type="entry name" value="Hydroxymethylglutaryl-CoA lyase"/>
    <property type="match status" value="1"/>
</dbReference>
<keyword evidence="5" id="KW-0456">Lyase</keyword>
<dbReference type="Gene3D" id="3.90.226.10">
    <property type="entry name" value="2-enoyl-CoA Hydratase, Chain A, domain 1"/>
    <property type="match status" value="1"/>
</dbReference>
<evidence type="ECO:0000313" key="11">
    <source>
        <dbReference type="Proteomes" id="UP000053029"/>
    </source>
</evidence>
<dbReference type="EC" id="4.1.3.4" evidence="3"/>
<evidence type="ECO:0000256" key="4">
    <source>
        <dbReference type="ARBA" id="ARBA00022723"/>
    </source>
</evidence>
<comment type="similarity">
    <text evidence="7">Belongs to the enoyl-CoA hydratase/isomerase family.</text>
</comment>
<dbReference type="STRING" id="1442368.A0A0D2F2G5"/>
<accession>A0A0D2F2G5</accession>
<dbReference type="AlphaFoldDB" id="A0A0D2F2G5"/>
<evidence type="ECO:0000256" key="8">
    <source>
        <dbReference type="SAM" id="MobiDB-lite"/>
    </source>
</evidence>
<dbReference type="EMBL" id="KN846972">
    <property type="protein sequence ID" value="KIW80832.1"/>
    <property type="molecule type" value="Genomic_DNA"/>
</dbReference>
<reference evidence="10 11" key="1">
    <citation type="submission" date="2015-01" db="EMBL/GenBank/DDBJ databases">
        <title>The Genome Sequence of Fonsecaea pedrosoi CBS 271.37.</title>
        <authorList>
            <consortium name="The Broad Institute Genomics Platform"/>
            <person name="Cuomo C."/>
            <person name="de Hoog S."/>
            <person name="Gorbushina A."/>
            <person name="Stielow B."/>
            <person name="Teixiera M."/>
            <person name="Abouelleil A."/>
            <person name="Chapman S.B."/>
            <person name="Priest M."/>
            <person name="Young S.K."/>
            <person name="Wortman J."/>
            <person name="Nusbaum C."/>
            <person name="Birren B."/>
        </authorList>
    </citation>
    <scope>NUCLEOTIDE SEQUENCE [LARGE SCALE GENOMIC DNA]</scope>
    <source>
        <strain evidence="10 11">CBS 271.37</strain>
    </source>
</reference>
<dbReference type="GO" id="GO:0046951">
    <property type="term" value="P:ketone body biosynthetic process"/>
    <property type="evidence" value="ECO:0007669"/>
    <property type="project" value="TreeGrafter"/>
</dbReference>
<evidence type="ECO:0000256" key="6">
    <source>
        <dbReference type="ARBA" id="ARBA00049877"/>
    </source>
</evidence>
<evidence type="ECO:0000256" key="2">
    <source>
        <dbReference type="ARBA" id="ARBA00009405"/>
    </source>
</evidence>
<evidence type="ECO:0000256" key="3">
    <source>
        <dbReference type="ARBA" id="ARBA00012910"/>
    </source>
</evidence>
<evidence type="ECO:0000256" key="5">
    <source>
        <dbReference type="ARBA" id="ARBA00023239"/>
    </source>
</evidence>
<keyword evidence="4" id="KW-0479">Metal-binding</keyword>
<comment type="pathway">
    <text evidence="1">Metabolic intermediate metabolism; (S)-3-hydroxy-3-methylglutaryl-CoA degradation; acetoacetate from (S)-3-hydroxy-3-methylglutaryl-CoA: step 1/1.</text>
</comment>
<keyword evidence="11" id="KW-1185">Reference proteome</keyword>
<name>A0A0D2F2G5_9EURO</name>
<feature type="compositionally biased region" description="Polar residues" evidence="8">
    <location>
        <begin position="351"/>
        <end position="363"/>
    </location>
</feature>
<dbReference type="PROSITE" id="PS50991">
    <property type="entry name" value="PYR_CT"/>
    <property type="match status" value="1"/>
</dbReference>
<dbReference type="SUPFAM" id="SSF52096">
    <property type="entry name" value="ClpP/crotonase"/>
    <property type="match status" value="1"/>
</dbReference>
<evidence type="ECO:0000313" key="10">
    <source>
        <dbReference type="EMBL" id="KIW80832.1"/>
    </source>
</evidence>
<gene>
    <name evidence="10" type="ORF">Z517_07449</name>
</gene>
<dbReference type="RefSeq" id="XP_013284640.1">
    <property type="nucleotide sequence ID" value="XM_013429186.1"/>
</dbReference>
<evidence type="ECO:0000256" key="1">
    <source>
        <dbReference type="ARBA" id="ARBA00005143"/>
    </source>
</evidence>
<evidence type="ECO:0000259" key="9">
    <source>
        <dbReference type="PROSITE" id="PS50991"/>
    </source>
</evidence>
<feature type="region of interest" description="Disordered" evidence="8">
    <location>
        <begin position="346"/>
        <end position="368"/>
    </location>
</feature>
<dbReference type="CDD" id="cd06558">
    <property type="entry name" value="crotonase-like"/>
    <property type="match status" value="1"/>
</dbReference>
<dbReference type="OrthoDB" id="10253869at2759"/>
<dbReference type="SUPFAM" id="SSF51569">
    <property type="entry name" value="Aldolase"/>
    <property type="match status" value="1"/>
</dbReference>
<evidence type="ECO:0000256" key="7">
    <source>
        <dbReference type="RuleBase" id="RU003707"/>
    </source>
</evidence>
<dbReference type="GO" id="GO:0046872">
    <property type="term" value="F:metal ion binding"/>
    <property type="evidence" value="ECO:0007669"/>
    <property type="project" value="UniProtKB-KW"/>
</dbReference>
<dbReference type="VEuPathDB" id="FungiDB:Z517_07449"/>
<comment type="catalytic activity">
    <reaction evidence="6">
        <text>(3S)-3-hydroxy-3-methylglutaryl-CoA = acetoacetate + acetyl-CoA</text>
        <dbReference type="Rhea" id="RHEA:24404"/>
        <dbReference type="ChEBI" id="CHEBI:13705"/>
        <dbReference type="ChEBI" id="CHEBI:43074"/>
        <dbReference type="ChEBI" id="CHEBI:57288"/>
        <dbReference type="EC" id="4.1.3.4"/>
    </reaction>
</comment>
<dbReference type="InterPro" id="IPR000138">
    <property type="entry name" value="HMG_CoA_lyase_AS"/>
</dbReference>
<dbReference type="Proteomes" id="UP000053029">
    <property type="component" value="Unassembled WGS sequence"/>
</dbReference>
<protein>
    <recommendedName>
        <fullName evidence="3">hydroxymethylglutaryl-CoA lyase</fullName>
        <ecNumber evidence="3">4.1.3.4</ecNumber>
    </recommendedName>
</protein>
<dbReference type="InterPro" id="IPR000891">
    <property type="entry name" value="PYR_CT"/>
</dbReference>
<dbReference type="NCBIfam" id="NF004283">
    <property type="entry name" value="PRK05692.1"/>
    <property type="match status" value="1"/>
</dbReference>
<sequence>MATLRQPSSSLRLTWLNTRLSAHQSRQRIQLLSRHQVRCYSKPVGAFSGGRDVRILEVGPRDGLQNIKNVVPTATKVELIRRLAATGLRDIEATSFVSPKWVPQLADGAEVMREIRPLMTDAERTFPVLAPNTKGLINASKSDAKEVVVFASASQAFSKANQNCTIDEALAQAESVTTKARESSILVRGVVSCIFADPYTGPTQPQEVEYVVRRLLDMGCYEVALGDTTGVGTPYDTQKLLEYLFARHPVSLLAGHFHDTYGQAVANVVRAYDMGLRTFDSSVAGLGGCPYAVGARGNLATEDIVYLFDRMGVKTGVNLDKLVETGEWISRQLGIPNGSRAGAALSAKSRAGTQLPSSPAAKSSTRRDWTTIEDNGNYRVARNGPVVKVTLTRDRNGNALTGQMVEALTQLYRGLATDHTVFHILLASEGRFFCTGMDLSGGTETSDTAKEDGYYTKVYDLFQAIDESPQTTIAVVDGPCYAGGVGLSTVCDVRLVSSRARWTLSEIKLGLVPAIISKFVVREWGPSFAREAILSGREVHAAELHRIGAVHGLASSSDELEELVEKYLDQLRRAAPRAATACKDLVKVAWAHPQTDIQENVIRTKFAQMMRPGSEGRHGIEQFQRKTKGGVDWVKFWDT</sequence>
<dbReference type="InterPro" id="IPR029045">
    <property type="entry name" value="ClpP/crotonase-like_dom_sf"/>
</dbReference>
<dbReference type="GO" id="GO:0006552">
    <property type="term" value="P:L-leucine catabolic process"/>
    <property type="evidence" value="ECO:0007669"/>
    <property type="project" value="TreeGrafter"/>
</dbReference>